<dbReference type="SUPFAM" id="SSF48208">
    <property type="entry name" value="Six-hairpin glycosidases"/>
    <property type="match status" value="1"/>
</dbReference>
<keyword evidence="6" id="KW-1185">Reference proteome</keyword>
<comment type="similarity">
    <text evidence="1">Belongs to the glycosyl hydrolase 8 (cellulase D) family.</text>
</comment>
<dbReference type="Gene3D" id="1.50.10.10">
    <property type="match status" value="1"/>
</dbReference>
<dbReference type="InterPro" id="IPR008928">
    <property type="entry name" value="6-hairpin_glycosidase_sf"/>
</dbReference>
<keyword evidence="3" id="KW-0326">Glycosidase</keyword>
<sequence length="396" mass="42993">MAVALLVTVGACSSDEPELSFSGTPAAPPHAAIRPSAPQDDRDRALIDFYRAWKDEYVHEDCGDGAYQIYSPDAAYPFVSEAQGYGLTIAAMMSRADPDARDLFDGLLTYVLDHPSTRTPDLMAAEQDGDCVDKAGGDSATDGDMDIAYGLLLADRLWGSDGDVDYRDLAVKRIRAVKARTVNPSTDLMLLGDWDTTVDAQLYATTRTSDWMPYYFRVFRDATGDDAWSTVADAHQRAVADLRDPGTGLLPDFARTTGDGIEPVRGKVLETANDGDYSFNACRVPWRLGTDAVLTGDPSSTSAARTIDAWFRSTTGGDPGRVGSGYRLDGTREDADASNAFWAPLAVSAMTDPDGQRWLDALWTKLAANDVERGNYYGDTIQLQVMLLLAGRYLTV</sequence>
<dbReference type="PRINTS" id="PR00735">
    <property type="entry name" value="GLHYDRLASE8"/>
</dbReference>
<protein>
    <submittedName>
        <fullName evidence="5">Glycosyl hydrolase family 8</fullName>
    </submittedName>
</protein>
<dbReference type="RefSeq" id="WP_344649084.1">
    <property type="nucleotide sequence ID" value="NZ_BAAAGX010000010.1"/>
</dbReference>
<comment type="caution">
    <text evidence="5">The sequence shown here is derived from an EMBL/GenBank/DDBJ whole genome shotgun (WGS) entry which is preliminary data.</text>
</comment>
<evidence type="ECO:0000256" key="1">
    <source>
        <dbReference type="ARBA" id="ARBA00009209"/>
    </source>
</evidence>
<accession>A0ABN0U6F8</accession>
<evidence type="ECO:0000313" key="6">
    <source>
        <dbReference type="Proteomes" id="UP001500967"/>
    </source>
</evidence>
<dbReference type="InterPro" id="IPR002037">
    <property type="entry name" value="Glyco_hydro_8"/>
</dbReference>
<reference evidence="5 6" key="1">
    <citation type="journal article" date="2019" name="Int. J. Syst. Evol. Microbiol.">
        <title>The Global Catalogue of Microorganisms (GCM) 10K type strain sequencing project: providing services to taxonomists for standard genome sequencing and annotation.</title>
        <authorList>
            <consortium name="The Broad Institute Genomics Platform"/>
            <consortium name="The Broad Institute Genome Sequencing Center for Infectious Disease"/>
            <person name="Wu L."/>
            <person name="Ma J."/>
        </authorList>
    </citation>
    <scope>NUCLEOTIDE SEQUENCE [LARGE SCALE GENOMIC DNA]</scope>
    <source>
        <strain evidence="5 6">JCM 10425</strain>
    </source>
</reference>
<evidence type="ECO:0000256" key="2">
    <source>
        <dbReference type="ARBA" id="ARBA00022801"/>
    </source>
</evidence>
<organism evidence="5 6">
    <name type="scientific">Cryptosporangium japonicum</name>
    <dbReference type="NCBI Taxonomy" id="80872"/>
    <lineage>
        <taxon>Bacteria</taxon>
        <taxon>Bacillati</taxon>
        <taxon>Actinomycetota</taxon>
        <taxon>Actinomycetes</taxon>
        <taxon>Cryptosporangiales</taxon>
        <taxon>Cryptosporangiaceae</taxon>
        <taxon>Cryptosporangium</taxon>
    </lineage>
</organism>
<dbReference type="EMBL" id="BAAAGX010000010">
    <property type="protein sequence ID" value="GAA0239891.1"/>
    <property type="molecule type" value="Genomic_DNA"/>
</dbReference>
<evidence type="ECO:0000313" key="5">
    <source>
        <dbReference type="EMBL" id="GAA0239891.1"/>
    </source>
</evidence>
<keyword evidence="2 5" id="KW-0378">Hydrolase</keyword>
<dbReference type="InterPro" id="IPR012341">
    <property type="entry name" value="6hp_glycosidase-like_sf"/>
</dbReference>
<dbReference type="Proteomes" id="UP001500967">
    <property type="component" value="Unassembled WGS sequence"/>
</dbReference>
<name>A0ABN0U6F8_9ACTN</name>
<gene>
    <name evidence="5" type="ORF">GCM10009539_26490</name>
</gene>
<evidence type="ECO:0000256" key="4">
    <source>
        <dbReference type="SAM" id="MobiDB-lite"/>
    </source>
</evidence>
<evidence type="ECO:0000256" key="3">
    <source>
        <dbReference type="ARBA" id="ARBA00023295"/>
    </source>
</evidence>
<proteinExistence type="inferred from homology"/>
<feature type="region of interest" description="Disordered" evidence="4">
    <location>
        <begin position="16"/>
        <end position="38"/>
    </location>
</feature>
<dbReference type="Pfam" id="PF01270">
    <property type="entry name" value="Glyco_hydro_8"/>
    <property type="match status" value="1"/>
</dbReference>
<dbReference type="GO" id="GO:0016787">
    <property type="term" value="F:hydrolase activity"/>
    <property type="evidence" value="ECO:0007669"/>
    <property type="project" value="UniProtKB-KW"/>
</dbReference>